<dbReference type="RefSeq" id="WP_135480036.1">
    <property type="nucleotide sequence ID" value="NZ_SRMF01000001.1"/>
</dbReference>
<evidence type="ECO:0000259" key="5">
    <source>
        <dbReference type="PROSITE" id="PS50931"/>
    </source>
</evidence>
<evidence type="ECO:0000256" key="2">
    <source>
        <dbReference type="ARBA" id="ARBA00023015"/>
    </source>
</evidence>
<sequence>MELRQLRYFLAIAEEESFRRASERLHVSQPPLSRQMRDMQVEMGVELFAPEGRGIRLTAAGKAFAERARNILASVDTAVDEARGIAQGRLGSVHIGFETGTTFMGAFLSLIAAFRKRTPGAGLQLSPMSSIEQWAALRSRKIDFGYGVYAPTDDALGHLEMSRDRLGLLLSPEHPLARNKTLNLADIENEHILLQPRQLYPRLHADLITAARLRGVTLRVAAEVLDLEALMALVVIGDAVTFVSEKFWEPASQVSLLWRPVDDLDLYLSEFAVWRREDEGTPVVRALVDSAKQAGRGAADC</sequence>
<dbReference type="AlphaFoldDB" id="A0A4Z0WAV6"/>
<dbReference type="Gene3D" id="3.40.190.10">
    <property type="entry name" value="Periplasmic binding protein-like II"/>
    <property type="match status" value="2"/>
</dbReference>
<gene>
    <name evidence="6" type="ORF">E4656_00020</name>
</gene>
<dbReference type="OrthoDB" id="5317428at2"/>
<dbReference type="InterPro" id="IPR000847">
    <property type="entry name" value="LysR_HTH_N"/>
</dbReference>
<organism evidence="6 7">
    <name type="scientific">Natronospirillum operosum</name>
    <dbReference type="NCBI Taxonomy" id="2759953"/>
    <lineage>
        <taxon>Bacteria</taxon>
        <taxon>Pseudomonadati</taxon>
        <taxon>Pseudomonadota</taxon>
        <taxon>Gammaproteobacteria</taxon>
        <taxon>Oceanospirillales</taxon>
        <taxon>Natronospirillaceae</taxon>
        <taxon>Natronospirillum</taxon>
    </lineage>
</organism>
<dbReference type="InterPro" id="IPR036388">
    <property type="entry name" value="WH-like_DNA-bd_sf"/>
</dbReference>
<dbReference type="SUPFAM" id="SSF53850">
    <property type="entry name" value="Periplasmic binding protein-like II"/>
    <property type="match status" value="1"/>
</dbReference>
<dbReference type="Pfam" id="PF00126">
    <property type="entry name" value="HTH_1"/>
    <property type="match status" value="1"/>
</dbReference>
<dbReference type="Pfam" id="PF03466">
    <property type="entry name" value="LysR_substrate"/>
    <property type="match status" value="1"/>
</dbReference>
<keyword evidence="2" id="KW-0805">Transcription regulation</keyword>
<dbReference type="GO" id="GO:0003677">
    <property type="term" value="F:DNA binding"/>
    <property type="evidence" value="ECO:0007669"/>
    <property type="project" value="UniProtKB-KW"/>
</dbReference>
<protein>
    <submittedName>
        <fullName evidence="6">LysR family transcriptional regulator</fullName>
    </submittedName>
</protein>
<evidence type="ECO:0000256" key="4">
    <source>
        <dbReference type="ARBA" id="ARBA00023163"/>
    </source>
</evidence>
<name>A0A4Z0WAV6_9GAMM</name>
<dbReference type="GO" id="GO:0003700">
    <property type="term" value="F:DNA-binding transcription factor activity"/>
    <property type="evidence" value="ECO:0007669"/>
    <property type="project" value="InterPro"/>
</dbReference>
<feature type="domain" description="HTH lysR-type" evidence="5">
    <location>
        <begin position="1"/>
        <end position="58"/>
    </location>
</feature>
<evidence type="ECO:0000256" key="1">
    <source>
        <dbReference type="ARBA" id="ARBA00009437"/>
    </source>
</evidence>
<dbReference type="PANTHER" id="PTHR30346:SF17">
    <property type="entry name" value="LYSR FAMILY TRANSCRIPTIONAL REGULATOR"/>
    <property type="match status" value="1"/>
</dbReference>
<dbReference type="InterPro" id="IPR036390">
    <property type="entry name" value="WH_DNA-bd_sf"/>
</dbReference>
<keyword evidence="7" id="KW-1185">Reference proteome</keyword>
<dbReference type="GO" id="GO:0032993">
    <property type="term" value="C:protein-DNA complex"/>
    <property type="evidence" value="ECO:0007669"/>
    <property type="project" value="TreeGrafter"/>
</dbReference>
<dbReference type="Gene3D" id="1.10.10.10">
    <property type="entry name" value="Winged helix-like DNA-binding domain superfamily/Winged helix DNA-binding domain"/>
    <property type="match status" value="1"/>
</dbReference>
<dbReference type="SUPFAM" id="SSF46785">
    <property type="entry name" value="Winged helix' DNA-binding domain"/>
    <property type="match status" value="1"/>
</dbReference>
<evidence type="ECO:0000313" key="6">
    <source>
        <dbReference type="EMBL" id="TGG94854.1"/>
    </source>
</evidence>
<comment type="caution">
    <text evidence="6">The sequence shown here is derived from an EMBL/GenBank/DDBJ whole genome shotgun (WGS) entry which is preliminary data.</text>
</comment>
<comment type="similarity">
    <text evidence="1">Belongs to the LysR transcriptional regulatory family.</text>
</comment>
<keyword evidence="3" id="KW-0238">DNA-binding</keyword>
<evidence type="ECO:0000256" key="3">
    <source>
        <dbReference type="ARBA" id="ARBA00023125"/>
    </source>
</evidence>
<proteinExistence type="inferred from homology"/>
<dbReference type="InterPro" id="IPR005119">
    <property type="entry name" value="LysR_subst-bd"/>
</dbReference>
<accession>A0A4Z0WAV6</accession>
<keyword evidence="4" id="KW-0804">Transcription</keyword>
<dbReference type="PRINTS" id="PR00039">
    <property type="entry name" value="HTHLYSR"/>
</dbReference>
<dbReference type="EMBL" id="SRMF01000001">
    <property type="protein sequence ID" value="TGG94854.1"/>
    <property type="molecule type" value="Genomic_DNA"/>
</dbReference>
<evidence type="ECO:0000313" key="7">
    <source>
        <dbReference type="Proteomes" id="UP000297475"/>
    </source>
</evidence>
<reference evidence="6 7" key="1">
    <citation type="submission" date="2019-04" db="EMBL/GenBank/DDBJ databases">
        <title>Natronospirillum operosus gen. nov., sp. nov., a haloalkaliphilic satellite isolated from decaying biomass of laboratory culture of cyanobacterium Geitlerinema sp. and proposal of Natronospirillaceae fam. nov. and Saccharospirillaceae fam. nov.</title>
        <authorList>
            <person name="Kevbrin V."/>
            <person name="Boltyanskaya Y."/>
            <person name="Koziaeva V."/>
            <person name="Grouzdev D.S."/>
            <person name="Park M."/>
            <person name="Cho J."/>
        </authorList>
    </citation>
    <scope>NUCLEOTIDE SEQUENCE [LARGE SCALE GENOMIC DNA]</scope>
    <source>
        <strain evidence="6 7">G-116</strain>
    </source>
</reference>
<dbReference type="Proteomes" id="UP000297475">
    <property type="component" value="Unassembled WGS sequence"/>
</dbReference>
<dbReference type="CDD" id="cd08414">
    <property type="entry name" value="PBP2_LTTR_aromatics_like"/>
    <property type="match status" value="1"/>
</dbReference>
<dbReference type="PROSITE" id="PS50931">
    <property type="entry name" value="HTH_LYSR"/>
    <property type="match status" value="1"/>
</dbReference>
<dbReference type="FunFam" id="1.10.10.10:FF:000001">
    <property type="entry name" value="LysR family transcriptional regulator"/>
    <property type="match status" value="1"/>
</dbReference>
<dbReference type="PANTHER" id="PTHR30346">
    <property type="entry name" value="TRANSCRIPTIONAL DUAL REGULATOR HCAR-RELATED"/>
    <property type="match status" value="1"/>
</dbReference>